<accession>A0ABR2P2V7</accession>
<organism evidence="2 3">
    <name type="scientific">Hibiscus sabdariffa</name>
    <name type="common">roselle</name>
    <dbReference type="NCBI Taxonomy" id="183260"/>
    <lineage>
        <taxon>Eukaryota</taxon>
        <taxon>Viridiplantae</taxon>
        <taxon>Streptophyta</taxon>
        <taxon>Embryophyta</taxon>
        <taxon>Tracheophyta</taxon>
        <taxon>Spermatophyta</taxon>
        <taxon>Magnoliopsida</taxon>
        <taxon>eudicotyledons</taxon>
        <taxon>Gunneridae</taxon>
        <taxon>Pentapetalae</taxon>
        <taxon>rosids</taxon>
        <taxon>malvids</taxon>
        <taxon>Malvales</taxon>
        <taxon>Malvaceae</taxon>
        <taxon>Malvoideae</taxon>
        <taxon>Hibiscus</taxon>
    </lineage>
</organism>
<dbReference type="Proteomes" id="UP001396334">
    <property type="component" value="Unassembled WGS sequence"/>
</dbReference>
<reference evidence="2 3" key="1">
    <citation type="journal article" date="2024" name="G3 (Bethesda)">
        <title>Genome assembly of Hibiscus sabdariffa L. provides insights into metabolisms of medicinal natural products.</title>
        <authorList>
            <person name="Kim T."/>
        </authorList>
    </citation>
    <scope>NUCLEOTIDE SEQUENCE [LARGE SCALE GENOMIC DNA]</scope>
    <source>
        <strain evidence="2">TK-2024</strain>
        <tissue evidence="2">Old leaves</tissue>
    </source>
</reference>
<proteinExistence type="predicted"/>
<protein>
    <submittedName>
        <fullName evidence="2">Uncharacterized protein</fullName>
    </submittedName>
</protein>
<dbReference type="EMBL" id="JBBPBN010000085">
    <property type="protein sequence ID" value="KAK8982515.1"/>
    <property type="molecule type" value="Genomic_DNA"/>
</dbReference>
<evidence type="ECO:0000313" key="2">
    <source>
        <dbReference type="EMBL" id="KAK8982515.1"/>
    </source>
</evidence>
<evidence type="ECO:0000256" key="1">
    <source>
        <dbReference type="SAM" id="MobiDB-lite"/>
    </source>
</evidence>
<name>A0ABR2P2V7_9ROSI</name>
<keyword evidence="3" id="KW-1185">Reference proteome</keyword>
<gene>
    <name evidence="2" type="ORF">V6N11_046435</name>
</gene>
<comment type="caution">
    <text evidence="2">The sequence shown here is derived from an EMBL/GenBank/DDBJ whole genome shotgun (WGS) entry which is preliminary data.</text>
</comment>
<feature type="region of interest" description="Disordered" evidence="1">
    <location>
        <begin position="90"/>
        <end position="110"/>
    </location>
</feature>
<evidence type="ECO:0000313" key="3">
    <source>
        <dbReference type="Proteomes" id="UP001396334"/>
    </source>
</evidence>
<sequence>MREAETAVLMFEGAWVVDRRIQVNLAKYKCRDNYWRKKHPQGVPRVAAHQINRLCGDDTGRRANENVRLPASHKPSYLGKNVDKKNPVVLETSSSESSASSDQVEKPASPGEKLFETNEALNDASLEIPSNNCASIQVEFAARSVEKSNLVGCRTEANLEGSGVGGFSNKGLSDGSTKSQCKEHGPKWVDVVKGGAARLPYSDPKEGSPCLNQAVADLNSVGLQGIDLSKNDDVELDVNRAADEDPKNICPGGAVMAQEMLVDNLVVSIGSKEVEREELSGRISPVLEHRKMDHVTLELPEFQSITKPAKLGELQVEARGHRESSDDDSAI</sequence>